<dbReference type="InterPro" id="IPR003660">
    <property type="entry name" value="HAMP_dom"/>
</dbReference>
<evidence type="ECO:0000256" key="8">
    <source>
        <dbReference type="SAM" id="Coils"/>
    </source>
</evidence>
<protein>
    <recommendedName>
        <fullName evidence="3">histidine kinase</fullName>
        <ecNumber evidence="3">2.7.13.3</ecNumber>
    </recommendedName>
</protein>
<dbReference type="PROSITE" id="PS50110">
    <property type="entry name" value="RESPONSE_REGULATORY"/>
    <property type="match status" value="1"/>
</dbReference>
<evidence type="ECO:0000256" key="3">
    <source>
        <dbReference type="ARBA" id="ARBA00012438"/>
    </source>
</evidence>
<keyword evidence="9" id="KW-1133">Transmembrane helix</keyword>
<dbReference type="Gene3D" id="1.10.287.130">
    <property type="match status" value="1"/>
</dbReference>
<gene>
    <name evidence="13" type="ORF">RF819_17900</name>
</gene>
<dbReference type="PANTHER" id="PTHR43047">
    <property type="entry name" value="TWO-COMPONENT HISTIDINE PROTEIN KINASE"/>
    <property type="match status" value="1"/>
</dbReference>
<dbReference type="InterPro" id="IPR019247">
    <property type="entry name" value="Histidine_kinase_BarA_N"/>
</dbReference>
<dbReference type="SUPFAM" id="SSF55874">
    <property type="entry name" value="ATPase domain of HSP90 chaperone/DNA topoisomerase II/histidine kinase"/>
    <property type="match status" value="1"/>
</dbReference>
<feature type="domain" description="Histidine kinase" evidence="10">
    <location>
        <begin position="287"/>
        <end position="501"/>
    </location>
</feature>
<accession>A0A1T1AW52</accession>
<dbReference type="Gene3D" id="3.30.565.10">
    <property type="entry name" value="Histidine kinase-like ATPase, C-terminal domain"/>
    <property type="match status" value="1"/>
</dbReference>
<dbReference type="InterPro" id="IPR005467">
    <property type="entry name" value="His_kinase_dom"/>
</dbReference>
<comment type="caution">
    <text evidence="13">The sequence shown here is derived from an EMBL/GenBank/DDBJ whole genome shotgun (WGS) entry which is preliminary data.</text>
</comment>
<dbReference type="STRING" id="28066.RF819_17900"/>
<dbReference type="InterPro" id="IPR004358">
    <property type="entry name" value="Sig_transdc_His_kin-like_C"/>
</dbReference>
<evidence type="ECO:0000259" key="11">
    <source>
        <dbReference type="PROSITE" id="PS50110"/>
    </source>
</evidence>
<dbReference type="EC" id="2.7.13.3" evidence="3"/>
<name>A0A1T1AW52_RHOFE</name>
<dbReference type="FunFam" id="3.30.565.10:FF:000049">
    <property type="entry name" value="Two-component sensor histidine kinase"/>
    <property type="match status" value="1"/>
</dbReference>
<dbReference type="Gene3D" id="6.10.340.10">
    <property type="match status" value="1"/>
</dbReference>
<dbReference type="InterPro" id="IPR011006">
    <property type="entry name" value="CheY-like_superfamily"/>
</dbReference>
<dbReference type="PROSITE" id="PS50109">
    <property type="entry name" value="HIS_KIN"/>
    <property type="match status" value="1"/>
</dbReference>
<feature type="transmembrane region" description="Helical" evidence="9">
    <location>
        <begin position="174"/>
        <end position="196"/>
    </location>
</feature>
<dbReference type="GO" id="GO:0000155">
    <property type="term" value="F:phosphorelay sensor kinase activity"/>
    <property type="evidence" value="ECO:0007669"/>
    <property type="project" value="InterPro"/>
</dbReference>
<dbReference type="CDD" id="cd00156">
    <property type="entry name" value="REC"/>
    <property type="match status" value="1"/>
</dbReference>
<feature type="domain" description="Response regulatory" evidence="11">
    <location>
        <begin position="524"/>
        <end position="640"/>
    </location>
</feature>
<dbReference type="OrthoDB" id="6114847at2"/>
<dbReference type="Pfam" id="PF02518">
    <property type="entry name" value="HATPase_c"/>
    <property type="match status" value="1"/>
</dbReference>
<dbReference type="RefSeq" id="WP_078366213.1">
    <property type="nucleotide sequence ID" value="NZ_MTJN01000002.1"/>
</dbReference>
<proteinExistence type="predicted"/>
<dbReference type="SUPFAM" id="SSF47384">
    <property type="entry name" value="Homodimeric domain of signal transducing histidine kinase"/>
    <property type="match status" value="1"/>
</dbReference>
<comment type="subcellular location">
    <subcellularLocation>
        <location evidence="2">Membrane</location>
    </subcellularLocation>
</comment>
<evidence type="ECO:0000256" key="7">
    <source>
        <dbReference type="PROSITE-ProRule" id="PRU00169"/>
    </source>
</evidence>
<keyword evidence="4 7" id="KW-0597">Phosphoprotein</keyword>
<feature type="domain" description="HAMP" evidence="12">
    <location>
        <begin position="198"/>
        <end position="254"/>
    </location>
</feature>
<dbReference type="EMBL" id="MTJN01000002">
    <property type="protein sequence ID" value="OOV08334.1"/>
    <property type="molecule type" value="Genomic_DNA"/>
</dbReference>
<organism evidence="13 14">
    <name type="scientific">Rhodoferax fermentans</name>
    <dbReference type="NCBI Taxonomy" id="28066"/>
    <lineage>
        <taxon>Bacteria</taxon>
        <taxon>Pseudomonadati</taxon>
        <taxon>Pseudomonadota</taxon>
        <taxon>Betaproteobacteria</taxon>
        <taxon>Burkholderiales</taxon>
        <taxon>Comamonadaceae</taxon>
        <taxon>Rhodoferax</taxon>
    </lineage>
</organism>
<evidence type="ECO:0000256" key="1">
    <source>
        <dbReference type="ARBA" id="ARBA00000085"/>
    </source>
</evidence>
<dbReference type="InterPro" id="IPR036890">
    <property type="entry name" value="HATPase_C_sf"/>
</dbReference>
<feature type="coiled-coil region" evidence="8">
    <location>
        <begin position="246"/>
        <end position="280"/>
    </location>
</feature>
<keyword evidence="8" id="KW-0175">Coiled coil</keyword>
<keyword evidence="9" id="KW-0812">Transmembrane</keyword>
<dbReference type="GO" id="GO:0009927">
    <property type="term" value="F:histidine phosphotransfer kinase activity"/>
    <property type="evidence" value="ECO:0007669"/>
    <property type="project" value="TreeGrafter"/>
</dbReference>
<evidence type="ECO:0000256" key="2">
    <source>
        <dbReference type="ARBA" id="ARBA00004370"/>
    </source>
</evidence>
<keyword evidence="9" id="KW-0472">Membrane</keyword>
<keyword evidence="6 13" id="KW-0418">Kinase</keyword>
<reference evidence="13 14" key="1">
    <citation type="submission" date="2017-01" db="EMBL/GenBank/DDBJ databases">
        <title>Genome sequencing of Rhodoferax fermentans JCM 7819.</title>
        <authorList>
            <person name="Kim Y.J."/>
            <person name="Farh M.E.-A."/>
            <person name="Yang D.-C."/>
        </authorList>
    </citation>
    <scope>NUCLEOTIDE SEQUENCE [LARGE SCALE GENOMIC DNA]</scope>
    <source>
        <strain evidence="13 14">JCM 7819</strain>
    </source>
</reference>
<dbReference type="SMART" id="SM00448">
    <property type="entry name" value="REC"/>
    <property type="match status" value="1"/>
</dbReference>
<dbReference type="InterPro" id="IPR003594">
    <property type="entry name" value="HATPase_dom"/>
</dbReference>
<keyword evidence="14" id="KW-1185">Reference proteome</keyword>
<evidence type="ECO:0000256" key="9">
    <source>
        <dbReference type="SAM" id="Phobius"/>
    </source>
</evidence>
<dbReference type="Proteomes" id="UP000190750">
    <property type="component" value="Unassembled WGS sequence"/>
</dbReference>
<dbReference type="PROSITE" id="PS50885">
    <property type="entry name" value="HAMP"/>
    <property type="match status" value="1"/>
</dbReference>
<dbReference type="SMART" id="SM00388">
    <property type="entry name" value="HisKA"/>
    <property type="match status" value="1"/>
</dbReference>
<dbReference type="Gene3D" id="3.40.50.2300">
    <property type="match status" value="1"/>
</dbReference>
<evidence type="ECO:0000256" key="6">
    <source>
        <dbReference type="ARBA" id="ARBA00022777"/>
    </source>
</evidence>
<dbReference type="Pfam" id="PF00512">
    <property type="entry name" value="HisKA"/>
    <property type="match status" value="1"/>
</dbReference>
<sequence length="655" mass="71160">MKKTLDIRSRMLLAALLPLALISILLATVFLLARFGDMQAAYDQRNRAVVRQAAVASEYGLFSGNVSQLQALAVGALQETDVRWVGILNTKGQLLASTGQADQAFSSPMSALEMQGFAPDRRLDWLAQPVFPSTVAIDDLFEKSGVQKSSSPVQLGQVVMVFSRQSVDTRKHDLLLSGGVVGLLSLLFGMALAVLLSRGVIRPITRITQLVERIGQGDFAAVDKLCDPAFARDPLQDLQRHIHLMAKRLSEARFELEQQVELATQALREKKEEAEQANVAKSRFLAAASHDLRQPTHALGLFVSRLAQLPHDRQTGELIGNLDASVRAMQNLLDGLLDISRLEAGAVQVDRRPFALSGLFDQLQQALSAEAADKGLRLRVRPTPLWVMSDATLIYRVLLNLTGNALRYTERGGVLVAARQLASGRVELQVWDSGVGIAPEHQQAVFAEFYQVGNAARDRTKGLGLGLNIVQRTVNLLDHPLTMRSLPGRGTRFTLNLPSAAGPQALEVEVTKDKVVPDDVRDRCALVVEDDALARSALVGLLVSWGMRVAQARGASDAIECLAQGLVPDVIVSDYRLQEGHNGMQLVQGLRQRLGTATPACLMSGDTDPGLIQAAQAAGLTLLHKPVRPAKLRSLLRHLLMEQADQREVTGADLS</sequence>
<evidence type="ECO:0000313" key="13">
    <source>
        <dbReference type="EMBL" id="OOV08334.1"/>
    </source>
</evidence>
<dbReference type="InterPro" id="IPR036097">
    <property type="entry name" value="HisK_dim/P_sf"/>
</dbReference>
<evidence type="ECO:0000313" key="14">
    <source>
        <dbReference type="Proteomes" id="UP000190750"/>
    </source>
</evidence>
<evidence type="ECO:0000259" key="12">
    <source>
        <dbReference type="PROSITE" id="PS50885"/>
    </source>
</evidence>
<keyword evidence="5" id="KW-0808">Transferase</keyword>
<evidence type="ECO:0000256" key="5">
    <source>
        <dbReference type="ARBA" id="ARBA00022679"/>
    </source>
</evidence>
<dbReference type="InterPro" id="IPR001789">
    <property type="entry name" value="Sig_transdc_resp-reg_receiver"/>
</dbReference>
<comment type="catalytic activity">
    <reaction evidence="1">
        <text>ATP + protein L-histidine = ADP + protein N-phospho-L-histidine.</text>
        <dbReference type="EC" id="2.7.13.3"/>
    </reaction>
</comment>
<feature type="modified residue" description="4-aspartylphosphate" evidence="7">
    <location>
        <position position="574"/>
    </location>
</feature>
<dbReference type="PRINTS" id="PR00344">
    <property type="entry name" value="BCTRLSENSOR"/>
</dbReference>
<dbReference type="SUPFAM" id="SSF52172">
    <property type="entry name" value="CheY-like"/>
    <property type="match status" value="1"/>
</dbReference>
<dbReference type="PANTHER" id="PTHR43047:SF9">
    <property type="entry name" value="HISTIDINE KINASE"/>
    <property type="match status" value="1"/>
</dbReference>
<dbReference type="InterPro" id="IPR003661">
    <property type="entry name" value="HisK_dim/P_dom"/>
</dbReference>
<evidence type="ECO:0000259" key="10">
    <source>
        <dbReference type="PROSITE" id="PS50109"/>
    </source>
</evidence>
<evidence type="ECO:0000256" key="4">
    <source>
        <dbReference type="ARBA" id="ARBA00022553"/>
    </source>
</evidence>
<dbReference type="SMART" id="SM00387">
    <property type="entry name" value="HATPase_c"/>
    <property type="match status" value="1"/>
</dbReference>
<dbReference type="AlphaFoldDB" id="A0A1T1AW52"/>
<dbReference type="CDD" id="cd00082">
    <property type="entry name" value="HisKA"/>
    <property type="match status" value="1"/>
</dbReference>
<dbReference type="GO" id="GO:0005886">
    <property type="term" value="C:plasma membrane"/>
    <property type="evidence" value="ECO:0007669"/>
    <property type="project" value="TreeGrafter"/>
</dbReference>
<dbReference type="Pfam" id="PF09984">
    <property type="entry name" value="sCache_4"/>
    <property type="match status" value="1"/>
</dbReference>
<dbReference type="Pfam" id="PF00072">
    <property type="entry name" value="Response_reg"/>
    <property type="match status" value="1"/>
</dbReference>